<evidence type="ECO:0000256" key="2">
    <source>
        <dbReference type="SAM" id="MobiDB-lite"/>
    </source>
</evidence>
<evidence type="ECO:0000313" key="6">
    <source>
        <dbReference type="Proteomes" id="UP000541610"/>
    </source>
</evidence>
<dbReference type="Gene3D" id="3.30.160.60">
    <property type="entry name" value="Classic Zinc Finger"/>
    <property type="match status" value="1"/>
</dbReference>
<dbReference type="PROSITE" id="PS50157">
    <property type="entry name" value="ZINC_FINGER_C2H2_2"/>
    <property type="match status" value="1"/>
</dbReference>
<dbReference type="SUPFAM" id="SSF57667">
    <property type="entry name" value="beta-beta-alpha zinc fingers"/>
    <property type="match status" value="1"/>
</dbReference>
<proteinExistence type="predicted"/>
<dbReference type="InterPro" id="IPR036236">
    <property type="entry name" value="Znf_C2H2_sf"/>
</dbReference>
<dbReference type="Proteomes" id="UP000553632">
    <property type="component" value="Unassembled WGS sequence"/>
</dbReference>
<evidence type="ECO:0000256" key="1">
    <source>
        <dbReference type="PROSITE-ProRule" id="PRU00042"/>
    </source>
</evidence>
<name>A0A7J6SSE5_PEROL</name>
<dbReference type="EMBL" id="JABANO010016497">
    <property type="protein sequence ID" value="KAF4735086.1"/>
    <property type="molecule type" value="Genomic_DNA"/>
</dbReference>
<gene>
    <name evidence="4" type="ORF">FOZ60_012278</name>
    <name evidence="5" type="ORF">FOZ63_008304</name>
</gene>
<dbReference type="InterPro" id="IPR013087">
    <property type="entry name" value="Znf_C2H2_type"/>
</dbReference>
<evidence type="ECO:0000313" key="7">
    <source>
        <dbReference type="Proteomes" id="UP000553632"/>
    </source>
</evidence>
<evidence type="ECO:0000259" key="3">
    <source>
        <dbReference type="PROSITE" id="PS50157"/>
    </source>
</evidence>
<organism evidence="5 7">
    <name type="scientific">Perkinsus olseni</name>
    <name type="common">Perkinsus atlanticus</name>
    <dbReference type="NCBI Taxonomy" id="32597"/>
    <lineage>
        <taxon>Eukaryota</taxon>
        <taxon>Sar</taxon>
        <taxon>Alveolata</taxon>
        <taxon>Perkinsozoa</taxon>
        <taxon>Perkinsea</taxon>
        <taxon>Perkinsida</taxon>
        <taxon>Perkinsidae</taxon>
        <taxon>Perkinsus</taxon>
    </lineage>
</organism>
<dbReference type="AlphaFoldDB" id="A0A7J6SSE5"/>
<keyword evidence="7" id="KW-1185">Reference proteome</keyword>
<sequence length="209" mass="22924">MAPRQPLRVSDAFGLSDSEDESTIPKDAKLSNNRGSSTGVTMNVNGTVRSMKYANHSLFQGYTSVYGGFMHHEKVLEQQPQAESTEGMSSILGSRESEEESSSDRGDGSEPKTAAKRKHSASLSRQQLDEVTPSKKSMRRSTPPPPPLASASEQRDSRPAAEQPPFICHLCARKFKSSAHLLKHEQLSTMHRDNLLKQKEKAEITASSA</sequence>
<feature type="region of interest" description="Disordered" evidence="2">
    <location>
        <begin position="1"/>
        <end position="43"/>
    </location>
</feature>
<dbReference type="EMBL" id="JABANP010000527">
    <property type="protein sequence ID" value="KAF4681288.1"/>
    <property type="molecule type" value="Genomic_DNA"/>
</dbReference>
<dbReference type="GO" id="GO:0008270">
    <property type="term" value="F:zinc ion binding"/>
    <property type="evidence" value="ECO:0007669"/>
    <property type="project" value="UniProtKB-KW"/>
</dbReference>
<comment type="caution">
    <text evidence="5">The sequence shown here is derived from an EMBL/GenBank/DDBJ whole genome shotgun (WGS) entry which is preliminary data.</text>
</comment>
<feature type="compositionally biased region" description="Polar residues" evidence="2">
    <location>
        <begin position="78"/>
        <end position="92"/>
    </location>
</feature>
<dbReference type="OMA" id="PTQFICH"/>
<keyword evidence="1" id="KW-0479">Metal-binding</keyword>
<reference evidence="6 7" key="1">
    <citation type="submission" date="2020-04" db="EMBL/GenBank/DDBJ databases">
        <title>Perkinsus olseni comparative genomics.</title>
        <authorList>
            <person name="Bogema D.R."/>
        </authorList>
    </citation>
    <scope>NUCLEOTIDE SEQUENCE [LARGE SCALE GENOMIC DNA]</scope>
    <source>
        <strain evidence="4">00978-12</strain>
        <strain evidence="5 7">ATCC PRA-207</strain>
    </source>
</reference>
<feature type="compositionally biased region" description="Polar residues" evidence="2">
    <location>
        <begin position="30"/>
        <end position="43"/>
    </location>
</feature>
<evidence type="ECO:0000313" key="5">
    <source>
        <dbReference type="EMBL" id="KAF4735086.1"/>
    </source>
</evidence>
<feature type="domain" description="C2H2-type" evidence="3">
    <location>
        <begin position="166"/>
        <end position="193"/>
    </location>
</feature>
<feature type="region of interest" description="Disordered" evidence="2">
    <location>
        <begin position="77"/>
        <end position="161"/>
    </location>
</feature>
<dbReference type="OrthoDB" id="439808at2759"/>
<evidence type="ECO:0000313" key="4">
    <source>
        <dbReference type="EMBL" id="KAF4681288.1"/>
    </source>
</evidence>
<accession>A0A7J6SSE5</accession>
<keyword evidence="1" id="KW-0862">Zinc</keyword>
<protein>
    <recommendedName>
        <fullName evidence="3">C2H2-type domain-containing protein</fullName>
    </recommendedName>
</protein>
<keyword evidence="1" id="KW-0863">Zinc-finger</keyword>
<dbReference type="Proteomes" id="UP000541610">
    <property type="component" value="Unassembled WGS sequence"/>
</dbReference>